<sequence>MRRVGTWIAVGGLLLSMSACGGGGGSDPESTGEQPAKAEALSVGFVAEPANLDFTATEGAAIPQALLVNVYEGLVKLDQDGKIQPLLAEKWEVSEDRKTYTFTLRQGVTFTNGAPFTADDVVFSLDRVKSDWKLKIKSQLDMIKDVEKKDDTTAVVTLDRPSNGFLYTMATRLGAMFSRTGVADLANQPVGTGPYKLGEWRRGDSIRLDANPSYWGTKPAIPGVTLKYFKDATAMNNAQLTGGIDVISSVQAPESLQQFADPNRFETIEGSTNGEVVLSMNNARPPFNDKKVRQAVRHAIDHKALLDTAWAGRGQLIGSMVPPTDPWYEDRTGDYPYDVAKAKELLGGKTYTVKMRIPNLPYAVAGAQVVKSQLAQVGITADIEPLEFPARWLDLVFTKGDYDLSIINHVEPRDMSIFANKTYYFGYDNPEYGKLLASADQGSEQEQVDDLKQAAKLLSEDAAADWLFGFPNLIVAKKGITGLPKNAISESFDFTGLAQQ</sequence>
<dbReference type="InterPro" id="IPR039424">
    <property type="entry name" value="SBP_5"/>
</dbReference>
<comment type="caution">
    <text evidence="6">The sequence shown here is derived from an EMBL/GenBank/DDBJ whole genome shotgun (WGS) entry which is preliminary data.</text>
</comment>
<feature type="chain" id="PRO_5039534859" evidence="4">
    <location>
        <begin position="22"/>
        <end position="500"/>
    </location>
</feature>
<keyword evidence="7" id="KW-1185">Reference proteome</keyword>
<dbReference type="PROSITE" id="PS51257">
    <property type="entry name" value="PROKAR_LIPOPROTEIN"/>
    <property type="match status" value="1"/>
</dbReference>
<dbReference type="GO" id="GO:0043190">
    <property type="term" value="C:ATP-binding cassette (ABC) transporter complex"/>
    <property type="evidence" value="ECO:0007669"/>
    <property type="project" value="InterPro"/>
</dbReference>
<evidence type="ECO:0000256" key="2">
    <source>
        <dbReference type="ARBA" id="ARBA00022448"/>
    </source>
</evidence>
<dbReference type="Gene3D" id="3.10.105.10">
    <property type="entry name" value="Dipeptide-binding Protein, Domain 3"/>
    <property type="match status" value="1"/>
</dbReference>
<dbReference type="Pfam" id="PF00496">
    <property type="entry name" value="SBP_bac_5"/>
    <property type="match status" value="1"/>
</dbReference>
<dbReference type="EMBL" id="BMNK01000004">
    <property type="protein sequence ID" value="GGP06709.1"/>
    <property type="molecule type" value="Genomic_DNA"/>
</dbReference>
<dbReference type="PANTHER" id="PTHR30290:SF9">
    <property type="entry name" value="OLIGOPEPTIDE-BINDING PROTEIN APPA"/>
    <property type="match status" value="1"/>
</dbReference>
<comment type="similarity">
    <text evidence="1">Belongs to the bacterial solute-binding protein 5 family.</text>
</comment>
<dbReference type="Gene3D" id="3.40.190.10">
    <property type="entry name" value="Periplasmic binding protein-like II"/>
    <property type="match status" value="1"/>
</dbReference>
<gene>
    <name evidence="6" type="ORF">GCM10012278_31540</name>
</gene>
<keyword evidence="2" id="KW-0813">Transport</keyword>
<dbReference type="RefSeq" id="WP_189139314.1">
    <property type="nucleotide sequence ID" value="NZ_BMNK01000004.1"/>
</dbReference>
<dbReference type="InterPro" id="IPR030678">
    <property type="entry name" value="Peptide/Ni-bd"/>
</dbReference>
<dbReference type="GO" id="GO:0015833">
    <property type="term" value="P:peptide transport"/>
    <property type="evidence" value="ECO:0007669"/>
    <property type="project" value="TreeGrafter"/>
</dbReference>
<protein>
    <submittedName>
        <fullName evidence="6">Peptide ABC transporter substrate-binding protein</fullName>
    </submittedName>
</protein>
<keyword evidence="3 4" id="KW-0732">Signal</keyword>
<dbReference type="PIRSF" id="PIRSF002741">
    <property type="entry name" value="MppA"/>
    <property type="match status" value="1"/>
</dbReference>
<dbReference type="AlphaFoldDB" id="A0A918A5J2"/>
<feature type="domain" description="Solute-binding protein family 5" evidence="5">
    <location>
        <begin position="82"/>
        <end position="408"/>
    </location>
</feature>
<dbReference type="CDD" id="cd08494">
    <property type="entry name" value="PBP2_NikA_DppA_OppA_like_6"/>
    <property type="match status" value="1"/>
</dbReference>
<evidence type="ECO:0000256" key="3">
    <source>
        <dbReference type="ARBA" id="ARBA00022729"/>
    </source>
</evidence>
<organism evidence="6 7">
    <name type="scientific">Nonomuraea glycinis</name>
    <dbReference type="NCBI Taxonomy" id="2047744"/>
    <lineage>
        <taxon>Bacteria</taxon>
        <taxon>Bacillati</taxon>
        <taxon>Actinomycetota</taxon>
        <taxon>Actinomycetes</taxon>
        <taxon>Streptosporangiales</taxon>
        <taxon>Streptosporangiaceae</taxon>
        <taxon>Nonomuraea</taxon>
    </lineage>
</organism>
<accession>A0A918A5J2</accession>
<evidence type="ECO:0000256" key="1">
    <source>
        <dbReference type="ARBA" id="ARBA00005695"/>
    </source>
</evidence>
<name>A0A918A5J2_9ACTN</name>
<dbReference type="GO" id="GO:1904680">
    <property type="term" value="F:peptide transmembrane transporter activity"/>
    <property type="evidence" value="ECO:0007669"/>
    <property type="project" value="TreeGrafter"/>
</dbReference>
<evidence type="ECO:0000259" key="5">
    <source>
        <dbReference type="Pfam" id="PF00496"/>
    </source>
</evidence>
<feature type="signal peptide" evidence="4">
    <location>
        <begin position="1"/>
        <end position="21"/>
    </location>
</feature>
<evidence type="ECO:0000256" key="4">
    <source>
        <dbReference type="SAM" id="SignalP"/>
    </source>
</evidence>
<dbReference type="PANTHER" id="PTHR30290">
    <property type="entry name" value="PERIPLASMIC BINDING COMPONENT OF ABC TRANSPORTER"/>
    <property type="match status" value="1"/>
</dbReference>
<proteinExistence type="inferred from homology"/>
<dbReference type="GO" id="GO:0042597">
    <property type="term" value="C:periplasmic space"/>
    <property type="evidence" value="ECO:0007669"/>
    <property type="project" value="UniProtKB-ARBA"/>
</dbReference>
<reference evidence="6" key="1">
    <citation type="journal article" date="2014" name="Int. J. Syst. Evol. Microbiol.">
        <title>Complete genome sequence of Corynebacterium casei LMG S-19264T (=DSM 44701T), isolated from a smear-ripened cheese.</title>
        <authorList>
            <consortium name="US DOE Joint Genome Institute (JGI-PGF)"/>
            <person name="Walter F."/>
            <person name="Albersmeier A."/>
            <person name="Kalinowski J."/>
            <person name="Ruckert C."/>
        </authorList>
    </citation>
    <scope>NUCLEOTIDE SEQUENCE</scope>
    <source>
        <strain evidence="6">CGMCC 4.7430</strain>
    </source>
</reference>
<dbReference type="Proteomes" id="UP000660745">
    <property type="component" value="Unassembled WGS sequence"/>
</dbReference>
<reference evidence="6" key="2">
    <citation type="submission" date="2020-09" db="EMBL/GenBank/DDBJ databases">
        <authorList>
            <person name="Sun Q."/>
            <person name="Zhou Y."/>
        </authorList>
    </citation>
    <scope>NUCLEOTIDE SEQUENCE</scope>
    <source>
        <strain evidence="6">CGMCC 4.7430</strain>
    </source>
</reference>
<dbReference type="InterPro" id="IPR000914">
    <property type="entry name" value="SBP_5_dom"/>
</dbReference>
<evidence type="ECO:0000313" key="7">
    <source>
        <dbReference type="Proteomes" id="UP000660745"/>
    </source>
</evidence>
<dbReference type="SUPFAM" id="SSF53850">
    <property type="entry name" value="Periplasmic binding protein-like II"/>
    <property type="match status" value="1"/>
</dbReference>
<evidence type="ECO:0000313" key="6">
    <source>
        <dbReference type="EMBL" id="GGP06709.1"/>
    </source>
</evidence>